<dbReference type="OrthoDB" id="1245848at2"/>
<dbReference type="InterPro" id="IPR011335">
    <property type="entry name" value="Restrct_endonuc-II-like"/>
</dbReference>
<proteinExistence type="predicted"/>
<dbReference type="EMBL" id="FOQL01000003">
    <property type="protein sequence ID" value="SFI70877.1"/>
    <property type="molecule type" value="Genomic_DNA"/>
</dbReference>
<dbReference type="SUPFAM" id="SSF52980">
    <property type="entry name" value="Restriction endonuclease-like"/>
    <property type="match status" value="2"/>
</dbReference>
<dbReference type="PANTHER" id="PTHR46609">
    <property type="entry name" value="EXONUCLEASE, PHAGE-TYPE/RECB, C-TERMINAL DOMAIN-CONTAINING PROTEIN"/>
    <property type="match status" value="1"/>
</dbReference>
<dbReference type="Proteomes" id="UP000243606">
    <property type="component" value="Unassembled WGS sequence"/>
</dbReference>
<keyword evidence="3" id="KW-1185">Reference proteome</keyword>
<organism evidence="2 3">
    <name type="scientific">Pseudomonas guineae</name>
    <dbReference type="NCBI Taxonomy" id="425504"/>
    <lineage>
        <taxon>Bacteria</taxon>
        <taxon>Pseudomonadati</taxon>
        <taxon>Pseudomonadota</taxon>
        <taxon>Gammaproteobacteria</taxon>
        <taxon>Pseudomonadales</taxon>
        <taxon>Pseudomonadaceae</taxon>
        <taxon>Pseudomonas</taxon>
    </lineage>
</organism>
<reference evidence="3" key="1">
    <citation type="submission" date="2016-10" db="EMBL/GenBank/DDBJ databases">
        <authorList>
            <person name="Varghese N."/>
            <person name="Submissions S."/>
        </authorList>
    </citation>
    <scope>NUCLEOTIDE SEQUENCE [LARGE SCALE GENOMIC DNA]</scope>
    <source>
        <strain evidence="3">LMG 24016</strain>
    </source>
</reference>
<dbReference type="Gene3D" id="3.90.320.10">
    <property type="match status" value="1"/>
</dbReference>
<gene>
    <name evidence="2" type="ORF">SAMN05216206_2799</name>
</gene>
<dbReference type="InterPro" id="IPR011604">
    <property type="entry name" value="PDDEXK-like_dom_sf"/>
</dbReference>
<evidence type="ECO:0000313" key="2">
    <source>
        <dbReference type="EMBL" id="SFI70877.1"/>
    </source>
</evidence>
<dbReference type="InterPro" id="IPR051703">
    <property type="entry name" value="NF-kappa-B_Signaling_Reg"/>
</dbReference>
<sequence length="262" mass="29194">MILINCEQGSKEWHGARAGVITASMFAVARSTVGGLTDQQAIYVNAMLEGRTEAKAKELAGYKNTPTSTTVQKALDGEKVGQPSEAALNYAFGLAVERIAGEPLDNGFETWQMRRGHELEPEARMEHEKQTGMIVERAGFITTDDGAFGASADGFINLDGGSEYKCFLAPEKLRSFHIDNDAGEIMDQVQGCMWISGRKWWHVGMYCPALAPVGRQLWFKEFKRDDDYIEKLEEDLWQFKLLVDGFEQKLRSQPGKCVKEAA</sequence>
<evidence type="ECO:0000313" key="3">
    <source>
        <dbReference type="Proteomes" id="UP000243606"/>
    </source>
</evidence>
<accession>A0A1I3KEJ2</accession>
<dbReference type="InterPro" id="IPR019080">
    <property type="entry name" value="YqaJ_viral_recombinase"/>
</dbReference>
<dbReference type="RefSeq" id="WP_090242896.1">
    <property type="nucleotide sequence ID" value="NZ_FOQL01000003.1"/>
</dbReference>
<name>A0A1I3KEJ2_9PSED</name>
<dbReference type="STRING" id="425504.SAMN05216206_2799"/>
<dbReference type="Pfam" id="PF09588">
    <property type="entry name" value="YqaJ"/>
    <property type="match status" value="1"/>
</dbReference>
<protein>
    <submittedName>
        <fullName evidence="2">YqaJ-like recombinase domain-containing protein</fullName>
    </submittedName>
</protein>
<evidence type="ECO:0000259" key="1">
    <source>
        <dbReference type="Pfam" id="PF09588"/>
    </source>
</evidence>
<feature type="domain" description="YqaJ viral recombinase" evidence="1">
    <location>
        <begin position="12"/>
        <end position="198"/>
    </location>
</feature>
<dbReference type="PANTHER" id="PTHR46609:SF6">
    <property type="entry name" value="EXONUCLEASE, PHAGE-TYPE_RECB, C-TERMINAL DOMAIN-CONTAINING PROTEIN-RELATED"/>
    <property type="match status" value="1"/>
</dbReference>
<dbReference type="CDD" id="cd22343">
    <property type="entry name" value="PDDEXK_lambda_exonuclease-like"/>
    <property type="match status" value="1"/>
</dbReference>
<dbReference type="AlphaFoldDB" id="A0A1I3KEJ2"/>